<accession>A0A392W4Z1</accession>
<evidence type="ECO:0000313" key="1">
    <source>
        <dbReference type="EMBL" id="MCI94772.1"/>
    </source>
</evidence>
<dbReference type="AlphaFoldDB" id="A0A392W4Z1"/>
<comment type="caution">
    <text evidence="1">The sequence shown here is derived from an EMBL/GenBank/DDBJ whole genome shotgun (WGS) entry which is preliminary data.</text>
</comment>
<reference evidence="1 2" key="1">
    <citation type="journal article" date="2018" name="Front. Plant Sci.">
        <title>Red Clover (Trifolium pratense) and Zigzag Clover (T. medium) - A Picture of Genomic Similarities and Differences.</title>
        <authorList>
            <person name="Dluhosova J."/>
            <person name="Istvanek J."/>
            <person name="Nedelnik J."/>
            <person name="Repkova J."/>
        </authorList>
    </citation>
    <scope>NUCLEOTIDE SEQUENCE [LARGE SCALE GENOMIC DNA]</scope>
    <source>
        <strain evidence="2">cv. 10/8</strain>
        <tissue evidence="1">Leaf</tissue>
    </source>
</reference>
<feature type="non-terminal residue" evidence="1">
    <location>
        <position position="51"/>
    </location>
</feature>
<protein>
    <submittedName>
        <fullName evidence="1">Uncharacterized protein</fullName>
    </submittedName>
</protein>
<keyword evidence="2" id="KW-1185">Reference proteome</keyword>
<dbReference type="Proteomes" id="UP000265520">
    <property type="component" value="Unassembled WGS sequence"/>
</dbReference>
<evidence type="ECO:0000313" key="2">
    <source>
        <dbReference type="Proteomes" id="UP000265520"/>
    </source>
</evidence>
<organism evidence="1 2">
    <name type="scientific">Trifolium medium</name>
    <dbReference type="NCBI Taxonomy" id="97028"/>
    <lineage>
        <taxon>Eukaryota</taxon>
        <taxon>Viridiplantae</taxon>
        <taxon>Streptophyta</taxon>
        <taxon>Embryophyta</taxon>
        <taxon>Tracheophyta</taxon>
        <taxon>Spermatophyta</taxon>
        <taxon>Magnoliopsida</taxon>
        <taxon>eudicotyledons</taxon>
        <taxon>Gunneridae</taxon>
        <taxon>Pentapetalae</taxon>
        <taxon>rosids</taxon>
        <taxon>fabids</taxon>
        <taxon>Fabales</taxon>
        <taxon>Fabaceae</taxon>
        <taxon>Papilionoideae</taxon>
        <taxon>50 kb inversion clade</taxon>
        <taxon>NPAAA clade</taxon>
        <taxon>Hologalegina</taxon>
        <taxon>IRL clade</taxon>
        <taxon>Trifolieae</taxon>
        <taxon>Trifolium</taxon>
    </lineage>
</organism>
<name>A0A392W4Z1_9FABA</name>
<proteinExistence type="predicted"/>
<sequence>MAKTIIHTRHYQCDKVVPDASTSLAQDQPQDEMIDDVVADSNVQQDKDIAD</sequence>
<dbReference type="EMBL" id="LXQA011365849">
    <property type="protein sequence ID" value="MCI94772.1"/>
    <property type="molecule type" value="Genomic_DNA"/>
</dbReference>